<evidence type="ECO:0000256" key="1">
    <source>
        <dbReference type="SAM" id="SignalP"/>
    </source>
</evidence>
<dbReference type="InterPro" id="IPR054443">
    <property type="entry name" value="Y3-like_dom"/>
</dbReference>
<sequence length="140" mass="15046">MKASTLVLVAIHYLGLASAASIASPDGIVENLEIRKCFATGEKYGIEKGEAFAAARQACNGPLKGTYSKRETRVRCYNIGRNKQVKLTVGLTGKNAGSTRTIGSDECYNGLSKEISNCEKGGDTTYGNWRYRADPNNGLC</sequence>
<comment type="caution">
    <text evidence="3">The sequence shown here is derived from an EMBL/GenBank/DDBJ whole genome shotgun (WGS) entry which is preliminary data.</text>
</comment>
<organism evidence="3 4">
    <name type="scientific">Bionectria ochroleuca</name>
    <name type="common">Gliocladium roseum</name>
    <dbReference type="NCBI Taxonomy" id="29856"/>
    <lineage>
        <taxon>Eukaryota</taxon>
        <taxon>Fungi</taxon>
        <taxon>Dikarya</taxon>
        <taxon>Ascomycota</taxon>
        <taxon>Pezizomycotina</taxon>
        <taxon>Sordariomycetes</taxon>
        <taxon>Hypocreomycetidae</taxon>
        <taxon>Hypocreales</taxon>
        <taxon>Bionectriaceae</taxon>
        <taxon>Clonostachys</taxon>
    </lineage>
</organism>
<dbReference type="Pfam" id="PF22803">
    <property type="entry name" value="GBD_Y3"/>
    <property type="match status" value="1"/>
</dbReference>
<name>A0ABY6TRI7_BIOOC</name>
<gene>
    <name evidence="3" type="ORF">CLO192961_LOCUS44136</name>
</gene>
<evidence type="ECO:0000259" key="2">
    <source>
        <dbReference type="Pfam" id="PF22803"/>
    </source>
</evidence>
<protein>
    <recommendedName>
        <fullName evidence="2">Glycan binding protein Y3-like domain-containing protein</fullName>
    </recommendedName>
</protein>
<feature type="chain" id="PRO_5046880273" description="Glycan binding protein Y3-like domain-containing protein" evidence="1">
    <location>
        <begin position="20"/>
        <end position="140"/>
    </location>
</feature>
<keyword evidence="4" id="KW-1185">Reference proteome</keyword>
<keyword evidence="1" id="KW-0732">Signal</keyword>
<dbReference type="Proteomes" id="UP000766486">
    <property type="component" value="Unassembled WGS sequence"/>
</dbReference>
<dbReference type="EMBL" id="CABFNS010000354">
    <property type="protein sequence ID" value="VUC21232.1"/>
    <property type="molecule type" value="Genomic_DNA"/>
</dbReference>
<proteinExistence type="predicted"/>
<evidence type="ECO:0000313" key="4">
    <source>
        <dbReference type="Proteomes" id="UP000766486"/>
    </source>
</evidence>
<accession>A0ABY6TRI7</accession>
<evidence type="ECO:0000313" key="3">
    <source>
        <dbReference type="EMBL" id="VUC21232.1"/>
    </source>
</evidence>
<feature type="domain" description="Glycan binding protein Y3-like" evidence="2">
    <location>
        <begin position="57"/>
        <end position="140"/>
    </location>
</feature>
<feature type="signal peptide" evidence="1">
    <location>
        <begin position="1"/>
        <end position="19"/>
    </location>
</feature>
<reference evidence="3 4" key="1">
    <citation type="submission" date="2019-06" db="EMBL/GenBank/DDBJ databases">
        <authorList>
            <person name="Broberg M."/>
        </authorList>
    </citation>
    <scope>NUCLEOTIDE SEQUENCE [LARGE SCALE GENOMIC DNA]</scope>
</reference>